<dbReference type="InterPro" id="IPR001915">
    <property type="entry name" value="Peptidase_M48"/>
</dbReference>
<dbReference type="RefSeq" id="WP_005554763.1">
    <property type="nucleotide sequence ID" value="NZ_AOIB01000015.1"/>
</dbReference>
<evidence type="ECO:0000256" key="2">
    <source>
        <dbReference type="ARBA" id="ARBA00022670"/>
    </source>
</evidence>
<evidence type="ECO:0000256" key="4">
    <source>
        <dbReference type="ARBA" id="ARBA00022723"/>
    </source>
</evidence>
<dbReference type="AlphaFoldDB" id="L9XFR9"/>
<dbReference type="PATRIC" id="fig|1227497.3.peg.1410"/>
<keyword evidence="5 10" id="KW-0378">Hydrolase</keyword>
<keyword evidence="3 11" id="KW-0812">Transmembrane</keyword>
<dbReference type="Proteomes" id="UP000011688">
    <property type="component" value="Unassembled WGS sequence"/>
</dbReference>
<comment type="caution">
    <text evidence="13">The sequence shown here is derived from an EMBL/GenBank/DDBJ whole genome shotgun (WGS) entry which is preliminary data.</text>
</comment>
<dbReference type="Gene3D" id="3.30.2010.10">
    <property type="entry name" value="Metalloproteases ('zincins'), catalytic domain"/>
    <property type="match status" value="1"/>
</dbReference>
<reference evidence="13 14" key="1">
    <citation type="journal article" date="2014" name="PLoS Genet.">
        <title>Phylogenetically driven sequencing of extremely halophilic archaea reveals strategies for static and dynamic osmo-response.</title>
        <authorList>
            <person name="Becker E.A."/>
            <person name="Seitzer P.M."/>
            <person name="Tritt A."/>
            <person name="Larsen D."/>
            <person name="Krusor M."/>
            <person name="Yao A.I."/>
            <person name="Wu D."/>
            <person name="Madern D."/>
            <person name="Eisen J.A."/>
            <person name="Darling A.E."/>
            <person name="Facciotti M.T."/>
        </authorList>
    </citation>
    <scope>NUCLEOTIDE SEQUENCE [LARGE SCALE GENOMIC DNA]</scope>
    <source>
        <strain evidence="13 14">DSM 10524</strain>
    </source>
</reference>
<proteinExistence type="inferred from homology"/>
<keyword evidence="4" id="KW-0479">Metal-binding</keyword>
<dbReference type="eggNOG" id="arCOG01331">
    <property type="taxonomic scope" value="Archaea"/>
</dbReference>
<comment type="cofactor">
    <cofactor evidence="10">
        <name>Zn(2+)</name>
        <dbReference type="ChEBI" id="CHEBI:29105"/>
    </cofactor>
    <text evidence="10">Binds 1 zinc ion per subunit.</text>
</comment>
<dbReference type="OrthoDB" id="205560at2157"/>
<evidence type="ECO:0000256" key="11">
    <source>
        <dbReference type="SAM" id="Phobius"/>
    </source>
</evidence>
<evidence type="ECO:0000259" key="12">
    <source>
        <dbReference type="Pfam" id="PF01435"/>
    </source>
</evidence>
<evidence type="ECO:0000256" key="9">
    <source>
        <dbReference type="ARBA" id="ARBA00023136"/>
    </source>
</evidence>
<keyword evidence="7 11" id="KW-1133">Transmembrane helix</keyword>
<keyword evidence="2 10" id="KW-0645">Protease</keyword>
<dbReference type="PANTHER" id="PTHR43221:SF2">
    <property type="entry name" value="PROTEASE HTPX HOMOLOG"/>
    <property type="match status" value="1"/>
</dbReference>
<accession>L9XFR9</accession>
<feature type="transmembrane region" description="Helical" evidence="11">
    <location>
        <begin position="191"/>
        <end position="214"/>
    </location>
</feature>
<sequence>MPLSPDRRLQFRIGGALTLVIAVNGALLAVLAWIASRALSASGRSVSIELGLPLSIGAVLLGAVGLVATQARYGSRTAVSGLELEPVDGDGTRNVGSRVRRLAAQADVPAPTVAVADRSEPGCLTVGRQRSPTIVLTTGLLEKLDDDELEAALAHEVAHVANRDLPVVTAVAAAVAIGDRLLEREGLLRRILENTVMIAFVTGIGVIVFAIPILVLGVCYLLLSAVARAVLGANAIVLGLFSRAREYAADRGASRLTGNPAALASALETLDDGSRPRRDARIHASATLGIVPQPLGLENATEDGEESWVERFLSPVSLERIGEPTLFDRAVTAVGGWLRKRLVAPTAAAVRRLLGWRPSTHPPTEARVDRLRALERRRRE</sequence>
<dbReference type="STRING" id="1227497.C491_06848"/>
<dbReference type="PANTHER" id="PTHR43221">
    <property type="entry name" value="PROTEASE HTPX"/>
    <property type="match status" value="1"/>
</dbReference>
<evidence type="ECO:0000256" key="3">
    <source>
        <dbReference type="ARBA" id="ARBA00022692"/>
    </source>
</evidence>
<evidence type="ECO:0000256" key="10">
    <source>
        <dbReference type="RuleBase" id="RU003983"/>
    </source>
</evidence>
<dbReference type="CDD" id="cd07329">
    <property type="entry name" value="M56_like"/>
    <property type="match status" value="1"/>
</dbReference>
<keyword evidence="9 11" id="KW-0472">Membrane</keyword>
<feature type="domain" description="Peptidase M48" evidence="12">
    <location>
        <begin position="93"/>
        <end position="374"/>
    </location>
</feature>
<dbReference type="EMBL" id="AOIB01000015">
    <property type="protein sequence ID" value="ELY59508.1"/>
    <property type="molecule type" value="Genomic_DNA"/>
</dbReference>
<name>L9XFR9_9EURY</name>
<protein>
    <submittedName>
        <fullName evidence="13">Peptidase M48 Ste24p</fullName>
    </submittedName>
</protein>
<evidence type="ECO:0000256" key="6">
    <source>
        <dbReference type="ARBA" id="ARBA00022833"/>
    </source>
</evidence>
<feature type="transmembrane region" description="Helical" evidence="11">
    <location>
        <begin position="46"/>
        <end position="68"/>
    </location>
</feature>
<evidence type="ECO:0000256" key="1">
    <source>
        <dbReference type="ARBA" id="ARBA00022475"/>
    </source>
</evidence>
<evidence type="ECO:0000256" key="8">
    <source>
        <dbReference type="ARBA" id="ARBA00023049"/>
    </source>
</evidence>
<feature type="transmembrane region" description="Helical" evidence="11">
    <location>
        <begin position="220"/>
        <end position="241"/>
    </location>
</feature>
<dbReference type="GO" id="GO:0004222">
    <property type="term" value="F:metalloendopeptidase activity"/>
    <property type="evidence" value="ECO:0007669"/>
    <property type="project" value="InterPro"/>
</dbReference>
<evidence type="ECO:0000256" key="7">
    <source>
        <dbReference type="ARBA" id="ARBA00022989"/>
    </source>
</evidence>
<evidence type="ECO:0000313" key="14">
    <source>
        <dbReference type="Proteomes" id="UP000011688"/>
    </source>
</evidence>
<evidence type="ECO:0000256" key="5">
    <source>
        <dbReference type="ARBA" id="ARBA00022801"/>
    </source>
</evidence>
<dbReference type="GO" id="GO:0006508">
    <property type="term" value="P:proteolysis"/>
    <property type="evidence" value="ECO:0007669"/>
    <property type="project" value="UniProtKB-KW"/>
</dbReference>
<gene>
    <name evidence="13" type="ORF">C491_06848</name>
</gene>
<keyword evidence="6 10" id="KW-0862">Zinc</keyword>
<evidence type="ECO:0000313" key="13">
    <source>
        <dbReference type="EMBL" id="ELY59508.1"/>
    </source>
</evidence>
<keyword evidence="14" id="KW-1185">Reference proteome</keyword>
<comment type="similarity">
    <text evidence="10">Belongs to the peptidase M48 family.</text>
</comment>
<feature type="transmembrane region" description="Helical" evidence="11">
    <location>
        <begin position="12"/>
        <end position="34"/>
    </location>
</feature>
<keyword evidence="1" id="KW-1003">Cell membrane</keyword>
<dbReference type="Pfam" id="PF01435">
    <property type="entry name" value="Peptidase_M48"/>
    <property type="match status" value="1"/>
</dbReference>
<organism evidence="13 14">
    <name type="scientific">Natronococcus amylolyticus DSM 10524</name>
    <dbReference type="NCBI Taxonomy" id="1227497"/>
    <lineage>
        <taxon>Archaea</taxon>
        <taxon>Methanobacteriati</taxon>
        <taxon>Methanobacteriota</taxon>
        <taxon>Stenosarchaea group</taxon>
        <taxon>Halobacteria</taxon>
        <taxon>Halobacteriales</taxon>
        <taxon>Natrialbaceae</taxon>
        <taxon>Natronococcus</taxon>
    </lineage>
</organism>
<dbReference type="InterPro" id="IPR050083">
    <property type="entry name" value="HtpX_protease"/>
</dbReference>
<keyword evidence="8 10" id="KW-0482">Metalloprotease</keyword>
<dbReference type="GO" id="GO:0046872">
    <property type="term" value="F:metal ion binding"/>
    <property type="evidence" value="ECO:0007669"/>
    <property type="project" value="UniProtKB-KW"/>
</dbReference>